<dbReference type="InterPro" id="IPR006860">
    <property type="entry name" value="FecR"/>
</dbReference>
<keyword evidence="1" id="KW-1133">Transmembrane helix</keyword>
<dbReference type="Gene3D" id="3.55.50.30">
    <property type="match status" value="1"/>
</dbReference>
<dbReference type="PIRSF" id="PIRSF018266">
    <property type="entry name" value="FecR"/>
    <property type="match status" value="1"/>
</dbReference>
<reference evidence="4 5" key="1">
    <citation type="submission" date="2017-10" db="EMBL/GenBank/DDBJ databases">
        <title>The draft genome sequence of Lewinella nigricans NBRC 102662.</title>
        <authorList>
            <person name="Wang K."/>
        </authorList>
    </citation>
    <scope>NUCLEOTIDE SEQUENCE [LARGE SCALE GENOMIC DNA]</scope>
    <source>
        <strain evidence="4 5">NBRC 102662</strain>
    </source>
</reference>
<dbReference type="Proteomes" id="UP000223913">
    <property type="component" value="Unassembled WGS sequence"/>
</dbReference>
<dbReference type="AlphaFoldDB" id="A0A2D0N2M2"/>
<dbReference type="GO" id="GO:0016989">
    <property type="term" value="F:sigma factor antagonist activity"/>
    <property type="evidence" value="ECO:0007669"/>
    <property type="project" value="TreeGrafter"/>
</dbReference>
<comment type="caution">
    <text evidence="4">The sequence shown here is derived from an EMBL/GenBank/DDBJ whole genome shotgun (WGS) entry which is preliminary data.</text>
</comment>
<dbReference type="PANTHER" id="PTHR30273:SF2">
    <property type="entry name" value="PROTEIN FECR"/>
    <property type="match status" value="1"/>
</dbReference>
<keyword evidence="5" id="KW-1185">Reference proteome</keyword>
<dbReference type="OrthoDB" id="1452822at2"/>
<dbReference type="Pfam" id="PF04773">
    <property type="entry name" value="FecR"/>
    <property type="match status" value="1"/>
</dbReference>
<dbReference type="Pfam" id="PF16344">
    <property type="entry name" value="FecR_C"/>
    <property type="match status" value="1"/>
</dbReference>
<evidence type="ECO:0000256" key="1">
    <source>
        <dbReference type="SAM" id="Phobius"/>
    </source>
</evidence>
<evidence type="ECO:0000313" key="4">
    <source>
        <dbReference type="EMBL" id="PHN02638.1"/>
    </source>
</evidence>
<dbReference type="InterPro" id="IPR032508">
    <property type="entry name" value="FecR_C"/>
</dbReference>
<protein>
    <recommendedName>
        <fullName evidence="6">DUF4974 domain-containing protein</fullName>
    </recommendedName>
</protein>
<keyword evidence="1" id="KW-0472">Membrane</keyword>
<dbReference type="PANTHER" id="PTHR30273">
    <property type="entry name" value="PERIPLASMIC SIGNAL SENSOR AND SIGMA FACTOR ACTIVATOR FECR-RELATED"/>
    <property type="match status" value="1"/>
</dbReference>
<evidence type="ECO:0000259" key="3">
    <source>
        <dbReference type="Pfam" id="PF16344"/>
    </source>
</evidence>
<accession>A0A2D0N2M2</accession>
<organism evidence="4 5">
    <name type="scientific">Flavilitoribacter nigricans (strain ATCC 23147 / DSM 23189 / NBRC 102662 / NCIMB 1420 / SS-2)</name>
    <name type="common">Lewinella nigricans</name>
    <dbReference type="NCBI Taxonomy" id="1122177"/>
    <lineage>
        <taxon>Bacteria</taxon>
        <taxon>Pseudomonadati</taxon>
        <taxon>Bacteroidota</taxon>
        <taxon>Saprospiria</taxon>
        <taxon>Saprospirales</taxon>
        <taxon>Lewinellaceae</taxon>
        <taxon>Flavilitoribacter</taxon>
    </lineage>
</organism>
<feature type="transmembrane region" description="Helical" evidence="1">
    <location>
        <begin position="90"/>
        <end position="111"/>
    </location>
</feature>
<gene>
    <name evidence="4" type="ORF">CRP01_31075</name>
</gene>
<evidence type="ECO:0000259" key="2">
    <source>
        <dbReference type="Pfam" id="PF04773"/>
    </source>
</evidence>
<feature type="domain" description="FecR protein" evidence="2">
    <location>
        <begin position="120"/>
        <end position="219"/>
    </location>
</feature>
<keyword evidence="1" id="KW-0812">Transmembrane</keyword>
<evidence type="ECO:0000313" key="5">
    <source>
        <dbReference type="Proteomes" id="UP000223913"/>
    </source>
</evidence>
<dbReference type="EMBL" id="PDUD01000038">
    <property type="protein sequence ID" value="PHN02638.1"/>
    <property type="molecule type" value="Genomic_DNA"/>
</dbReference>
<evidence type="ECO:0008006" key="6">
    <source>
        <dbReference type="Google" id="ProtNLM"/>
    </source>
</evidence>
<sequence>MSDQELHTDYPALMSKYLSGNATDAEVQQLEDWVSSDVAHRRQFIAYRKAWVLGGMRERSAEVDVDAQWQQTAKALFPETKVVPLRSRTYRWLAIAAAITLVGAISVWAFLQWGGERELYVTTTDQVRIVDLPDGSTVTLNRFSSLRYVPVEADPGNSQSARRQLTLAGDAFFDVEREVDRPFIIRAAELEVEVLGTSFYIDAREPQPQTQVIVASGSVAVRSANADTITLAAGQQGIYEKAVDSLYLQANEDPNFQSIKTGTISFSVATIQEIAFALSRHYGIAVVYEDIGDTSNCVLNGDYPDYTLEEILAYLRTTWGIEATRDGDRVLLSGTACE</sequence>
<dbReference type="Gene3D" id="2.60.120.1440">
    <property type="match status" value="1"/>
</dbReference>
<name>A0A2D0N2M2_FLAN2</name>
<feature type="domain" description="Protein FecR C-terminal" evidence="3">
    <location>
        <begin position="264"/>
        <end position="331"/>
    </location>
</feature>
<proteinExistence type="predicted"/>
<dbReference type="InterPro" id="IPR012373">
    <property type="entry name" value="Ferrdict_sens_TM"/>
</dbReference>